<dbReference type="PANTHER" id="PTHR40940:SF1">
    <property type="entry name" value="PROTEIN BATD"/>
    <property type="match status" value="1"/>
</dbReference>
<name>A0ABN8EJE1_9GAMM</name>
<organism evidence="3 4">
    <name type="scientific">Sinobacterium norvegicum</name>
    <dbReference type="NCBI Taxonomy" id="1641715"/>
    <lineage>
        <taxon>Bacteria</taxon>
        <taxon>Pseudomonadati</taxon>
        <taxon>Pseudomonadota</taxon>
        <taxon>Gammaproteobacteria</taxon>
        <taxon>Cellvibrionales</taxon>
        <taxon>Spongiibacteraceae</taxon>
        <taxon>Sinobacterium</taxon>
    </lineage>
</organism>
<dbReference type="EMBL" id="CAKLPX010000003">
    <property type="protein sequence ID" value="CAH0992563.1"/>
    <property type="molecule type" value="Genomic_DNA"/>
</dbReference>
<dbReference type="Pfam" id="PF13584">
    <property type="entry name" value="BatD"/>
    <property type="match status" value="1"/>
</dbReference>
<keyword evidence="1" id="KW-0812">Transmembrane</keyword>
<keyword evidence="1" id="KW-1133">Transmembrane helix</keyword>
<feature type="signal peptide" evidence="2">
    <location>
        <begin position="1"/>
        <end position="18"/>
    </location>
</feature>
<accession>A0ABN8EJE1</accession>
<feature type="transmembrane region" description="Helical" evidence="1">
    <location>
        <begin position="277"/>
        <end position="300"/>
    </location>
</feature>
<dbReference type="Proteomes" id="UP000838100">
    <property type="component" value="Unassembled WGS sequence"/>
</dbReference>
<comment type="caution">
    <text evidence="3">The sequence shown here is derived from an EMBL/GenBank/DDBJ whole genome shotgun (WGS) entry which is preliminary data.</text>
</comment>
<proteinExistence type="predicted"/>
<sequence length="414" mass="47276">MNKWLACILLLLSSQVLADEPAQVNIEAWIEPNQAIVVGQQVRLIIELKTDKWFNGGTEIELPTMARAFVLQRGSMAVNGSEKIDGNNWATQRWELVVYPQATGGFTVPRINVSVQVASTARQGQRIVLNTQPMTFVVGLPENIEQDVAWMPASAATLKQQFNIESGQALKVGDAIVREVLVEATDTTAMLLPALVADSIPGSRLYTAPSRVEDRQSRGQYAAMRGEQWTYIIEQAGELKLPAINIDWWDTDSQQMVRLSLEQQRWQVNHTPASFIAYWWLPLTAGLFAIVLLAAALFFIRRHYQHHPLPDAVLFHRMLRQQRWPQAMLLLYRRLFKRQQQLQLKAVAATHPATEALYQQYYGRQRQQPPSKAQLRRLWRAIHPLARKRWWQLPKAIPALTPQGQKTRPVHPKN</sequence>
<gene>
    <name evidence="3" type="ORF">SIN8267_02696</name>
</gene>
<reference evidence="3" key="1">
    <citation type="submission" date="2021-12" db="EMBL/GenBank/DDBJ databases">
        <authorList>
            <person name="Rodrigo-Torres L."/>
            <person name="Arahal R. D."/>
            <person name="Lucena T."/>
        </authorList>
    </citation>
    <scope>NUCLEOTIDE SEQUENCE</scope>
    <source>
        <strain evidence="3">CECT 8267</strain>
    </source>
</reference>
<evidence type="ECO:0000313" key="3">
    <source>
        <dbReference type="EMBL" id="CAH0992563.1"/>
    </source>
</evidence>
<dbReference type="PANTHER" id="PTHR40940">
    <property type="entry name" value="PROTEIN BATD-RELATED"/>
    <property type="match status" value="1"/>
</dbReference>
<protein>
    <recommendedName>
        <fullName evidence="5">Protein BatD</fullName>
    </recommendedName>
</protein>
<evidence type="ECO:0000256" key="2">
    <source>
        <dbReference type="SAM" id="SignalP"/>
    </source>
</evidence>
<dbReference type="RefSeq" id="WP_237445245.1">
    <property type="nucleotide sequence ID" value="NZ_CAKLPX010000003.1"/>
</dbReference>
<evidence type="ECO:0008006" key="5">
    <source>
        <dbReference type="Google" id="ProtNLM"/>
    </source>
</evidence>
<feature type="chain" id="PRO_5046497879" description="Protein BatD" evidence="2">
    <location>
        <begin position="19"/>
        <end position="414"/>
    </location>
</feature>
<keyword evidence="1" id="KW-0472">Membrane</keyword>
<evidence type="ECO:0000256" key="1">
    <source>
        <dbReference type="SAM" id="Phobius"/>
    </source>
</evidence>
<keyword evidence="4" id="KW-1185">Reference proteome</keyword>
<keyword evidence="2" id="KW-0732">Signal</keyword>
<evidence type="ECO:0000313" key="4">
    <source>
        <dbReference type="Proteomes" id="UP000838100"/>
    </source>
</evidence>
<dbReference type="InterPro" id="IPR025738">
    <property type="entry name" value="BatD"/>
</dbReference>